<keyword evidence="4" id="KW-0813">Transport</keyword>
<evidence type="ECO:0000256" key="14">
    <source>
        <dbReference type="SAM" id="MobiDB-lite"/>
    </source>
</evidence>
<comment type="caution">
    <text evidence="16">The sequence shown here is derived from an EMBL/GenBank/DDBJ whole genome shotgun (WGS) entry which is preliminary data.</text>
</comment>
<keyword evidence="6" id="KW-0507">mRNA processing</keyword>
<dbReference type="SUPFAM" id="SSF54928">
    <property type="entry name" value="RNA-binding domain, RBD"/>
    <property type="match status" value="1"/>
</dbReference>
<evidence type="ECO:0000256" key="3">
    <source>
        <dbReference type="ARBA" id="ARBA00007987"/>
    </source>
</evidence>
<dbReference type="PROSITE" id="PS50102">
    <property type="entry name" value="RRM"/>
    <property type="match status" value="1"/>
</dbReference>
<dbReference type="Pfam" id="PF00076">
    <property type="entry name" value="RRM_1"/>
    <property type="match status" value="1"/>
</dbReference>
<dbReference type="GO" id="GO:0006397">
    <property type="term" value="P:mRNA processing"/>
    <property type="evidence" value="ECO:0007669"/>
    <property type="project" value="UniProtKB-KW"/>
</dbReference>
<evidence type="ECO:0000256" key="10">
    <source>
        <dbReference type="ARBA" id="ARBA00023187"/>
    </source>
</evidence>
<organism evidence="16 17">
    <name type="scientific">Elliptochloris bilobata</name>
    <dbReference type="NCBI Taxonomy" id="381761"/>
    <lineage>
        <taxon>Eukaryota</taxon>
        <taxon>Viridiplantae</taxon>
        <taxon>Chlorophyta</taxon>
        <taxon>core chlorophytes</taxon>
        <taxon>Trebouxiophyceae</taxon>
        <taxon>Trebouxiophyceae incertae sedis</taxon>
        <taxon>Elliptochloris clade</taxon>
        <taxon>Elliptochloris</taxon>
    </lineage>
</organism>
<evidence type="ECO:0000256" key="1">
    <source>
        <dbReference type="ARBA" id="ARBA00004123"/>
    </source>
</evidence>
<dbReference type="InterPro" id="IPR035979">
    <property type="entry name" value="RBD_domain_sf"/>
</dbReference>
<dbReference type="GO" id="GO:0006417">
    <property type="term" value="P:regulation of translation"/>
    <property type="evidence" value="ECO:0007669"/>
    <property type="project" value="UniProtKB-KW"/>
</dbReference>
<dbReference type="GO" id="GO:0003729">
    <property type="term" value="F:mRNA binding"/>
    <property type="evidence" value="ECO:0007669"/>
    <property type="project" value="InterPro"/>
</dbReference>
<dbReference type="PANTHER" id="PTHR45894">
    <property type="entry name" value="RNA-BINDING PROTEIN 8A"/>
    <property type="match status" value="1"/>
</dbReference>
<dbReference type="FunFam" id="3.30.70.330:FF:000525">
    <property type="entry name" value="RNA-binding protein 8A"/>
    <property type="match status" value="1"/>
</dbReference>
<dbReference type="GO" id="GO:0008380">
    <property type="term" value="P:RNA splicing"/>
    <property type="evidence" value="ECO:0007669"/>
    <property type="project" value="UniProtKB-KW"/>
</dbReference>
<keyword evidence="5" id="KW-0963">Cytoplasm</keyword>
<dbReference type="PRINTS" id="PR01738">
    <property type="entry name" value="RNABINDINGM8"/>
</dbReference>
<comment type="similarity">
    <text evidence="3">Belongs to the RBM8A family.</text>
</comment>
<evidence type="ECO:0000256" key="13">
    <source>
        <dbReference type="PROSITE-ProRule" id="PRU00176"/>
    </source>
</evidence>
<feature type="compositionally biased region" description="Acidic residues" evidence="14">
    <location>
        <begin position="1"/>
        <end position="14"/>
    </location>
</feature>
<dbReference type="GO" id="GO:0005634">
    <property type="term" value="C:nucleus"/>
    <property type="evidence" value="ECO:0007669"/>
    <property type="project" value="UniProtKB-SubCell"/>
</dbReference>
<evidence type="ECO:0000256" key="8">
    <source>
        <dbReference type="ARBA" id="ARBA00022884"/>
    </source>
</evidence>
<dbReference type="AlphaFoldDB" id="A0AAW1QIF8"/>
<evidence type="ECO:0000256" key="7">
    <source>
        <dbReference type="ARBA" id="ARBA00022845"/>
    </source>
</evidence>
<keyword evidence="17" id="KW-1185">Reference proteome</keyword>
<evidence type="ECO:0000256" key="9">
    <source>
        <dbReference type="ARBA" id="ARBA00023161"/>
    </source>
</evidence>
<comment type="subcellular location">
    <subcellularLocation>
        <location evidence="2">Cytoplasm</location>
    </subcellularLocation>
    <subcellularLocation>
        <location evidence="1">Nucleus</location>
    </subcellularLocation>
</comment>
<keyword evidence="8 13" id="KW-0694">RNA-binding</keyword>
<dbReference type="Proteomes" id="UP001445335">
    <property type="component" value="Unassembled WGS sequence"/>
</dbReference>
<evidence type="ECO:0000256" key="4">
    <source>
        <dbReference type="ARBA" id="ARBA00022448"/>
    </source>
</evidence>
<dbReference type="InterPro" id="IPR033744">
    <property type="entry name" value="RRM_RBM8"/>
</dbReference>
<evidence type="ECO:0000256" key="2">
    <source>
        <dbReference type="ARBA" id="ARBA00004496"/>
    </source>
</evidence>
<keyword evidence="11" id="KW-0539">Nucleus</keyword>
<evidence type="ECO:0000256" key="12">
    <source>
        <dbReference type="ARBA" id="ARBA00077711"/>
    </source>
</evidence>
<dbReference type="InterPro" id="IPR000504">
    <property type="entry name" value="RRM_dom"/>
</dbReference>
<feature type="region of interest" description="Disordered" evidence="14">
    <location>
        <begin position="1"/>
        <end position="42"/>
    </location>
</feature>
<evidence type="ECO:0000313" key="17">
    <source>
        <dbReference type="Proteomes" id="UP001445335"/>
    </source>
</evidence>
<dbReference type="InterPro" id="IPR008111">
    <property type="entry name" value="RNA-bd_8"/>
</dbReference>
<gene>
    <name evidence="16" type="ORF">WJX81_001069</name>
</gene>
<evidence type="ECO:0000313" key="16">
    <source>
        <dbReference type="EMBL" id="KAK9821216.1"/>
    </source>
</evidence>
<keyword evidence="10" id="KW-0508">mRNA splicing</keyword>
<feature type="domain" description="RRM" evidence="15">
    <location>
        <begin position="70"/>
        <end position="148"/>
    </location>
</feature>
<dbReference type="SMART" id="SM00360">
    <property type="entry name" value="RRM"/>
    <property type="match status" value="1"/>
</dbReference>
<evidence type="ECO:0000256" key="6">
    <source>
        <dbReference type="ARBA" id="ARBA00022664"/>
    </source>
</evidence>
<reference evidence="16 17" key="1">
    <citation type="journal article" date="2024" name="Nat. Commun.">
        <title>Phylogenomics reveals the evolutionary origins of lichenization in chlorophyte algae.</title>
        <authorList>
            <person name="Puginier C."/>
            <person name="Libourel C."/>
            <person name="Otte J."/>
            <person name="Skaloud P."/>
            <person name="Haon M."/>
            <person name="Grisel S."/>
            <person name="Petersen M."/>
            <person name="Berrin J.G."/>
            <person name="Delaux P.M."/>
            <person name="Dal Grande F."/>
            <person name="Keller J."/>
        </authorList>
    </citation>
    <scope>NUCLEOTIDE SEQUENCE [LARGE SCALE GENOMIC DNA]</scope>
    <source>
        <strain evidence="16 17">SAG 245.80</strain>
    </source>
</reference>
<keyword evidence="7" id="KW-0810">Translation regulation</keyword>
<sequence>MANYDDDLMEDAEEAQPPQRVRSQVNAVRKQKGRGFREGMDVDDERHAGRGYESLETGIGPGPAKSVEGWVIFITNVNEEASEDDIHEACSEFGEVKNIHLNLDRRTGYVKGYALVEYATRKEAQDAIAALQGTELLTKTLDVTWAFSKGPVRRARVGAGRR</sequence>
<accession>A0AAW1QIF8</accession>
<dbReference type="CDD" id="cd12324">
    <property type="entry name" value="RRM_RBM8"/>
    <property type="match status" value="1"/>
</dbReference>
<evidence type="ECO:0000259" key="15">
    <source>
        <dbReference type="PROSITE" id="PS50102"/>
    </source>
</evidence>
<dbReference type="EMBL" id="JALJOU010000105">
    <property type="protein sequence ID" value="KAK9821216.1"/>
    <property type="molecule type" value="Genomic_DNA"/>
</dbReference>
<keyword evidence="9" id="KW-0866">Nonsense-mediated mRNA decay</keyword>
<dbReference type="GO" id="GO:0000184">
    <property type="term" value="P:nuclear-transcribed mRNA catabolic process, nonsense-mediated decay"/>
    <property type="evidence" value="ECO:0007669"/>
    <property type="project" value="UniProtKB-KW"/>
</dbReference>
<evidence type="ECO:0000256" key="11">
    <source>
        <dbReference type="ARBA" id="ARBA00023242"/>
    </source>
</evidence>
<name>A0AAW1QIF8_9CHLO</name>
<dbReference type="Gene3D" id="3.30.70.330">
    <property type="match status" value="1"/>
</dbReference>
<evidence type="ECO:0000256" key="5">
    <source>
        <dbReference type="ARBA" id="ARBA00022490"/>
    </source>
</evidence>
<proteinExistence type="inferred from homology"/>
<protein>
    <recommendedName>
        <fullName evidence="12">RNA-binding protein 8A</fullName>
    </recommendedName>
</protein>
<dbReference type="InterPro" id="IPR012677">
    <property type="entry name" value="Nucleotide-bd_a/b_plait_sf"/>
</dbReference>
<dbReference type="GO" id="GO:0005737">
    <property type="term" value="C:cytoplasm"/>
    <property type="evidence" value="ECO:0007669"/>
    <property type="project" value="UniProtKB-SubCell"/>
</dbReference>